<dbReference type="InterPro" id="IPR029058">
    <property type="entry name" value="AB_hydrolase_fold"/>
</dbReference>
<dbReference type="InterPro" id="IPR036264">
    <property type="entry name" value="Bact_exopeptidase_dim_dom"/>
</dbReference>
<feature type="domain" description="Peptidase M20 dimerisation" evidence="4">
    <location>
        <begin position="242"/>
        <end position="332"/>
    </location>
</feature>
<dbReference type="InterPro" id="IPR011650">
    <property type="entry name" value="Peptidase_M20_dimer"/>
</dbReference>
<evidence type="ECO:0000256" key="2">
    <source>
        <dbReference type="PROSITE-ProRule" id="PRU10038"/>
    </source>
</evidence>
<dbReference type="InterPro" id="IPR010158">
    <property type="entry name" value="Amidase_Cbmase"/>
</dbReference>
<feature type="domain" description="Alpha/beta hydrolase fold-3" evidence="5">
    <location>
        <begin position="405"/>
        <end position="570"/>
    </location>
</feature>
<dbReference type="SUPFAM" id="SSF53187">
    <property type="entry name" value="Zn-dependent exopeptidases"/>
    <property type="match status" value="1"/>
</dbReference>
<protein>
    <recommendedName>
        <fullName evidence="8">Peptidase M20 dimerisation domain-containing protein</fullName>
    </recommendedName>
</protein>
<proteinExistence type="predicted"/>
<gene>
    <name evidence="6" type="ORF">VSDG_00458</name>
</gene>
<reference evidence="6 7" key="1">
    <citation type="submission" date="2015-09" db="EMBL/GenBank/DDBJ databases">
        <title>Host preference determinants of Valsa canker pathogens revealed by comparative genomics.</title>
        <authorList>
            <person name="Yin Z."/>
            <person name="Huang L."/>
        </authorList>
    </citation>
    <scope>NUCLEOTIDE SEQUENCE [LARGE SCALE GENOMIC DNA]</scope>
    <source>
        <strain evidence="6 7">YSFL</strain>
    </source>
</reference>
<evidence type="ECO:0000259" key="5">
    <source>
        <dbReference type="Pfam" id="PF07859"/>
    </source>
</evidence>
<dbReference type="InterPro" id="IPR033140">
    <property type="entry name" value="Lipase_GDXG_put_SER_AS"/>
</dbReference>
<organism evidence="6 7">
    <name type="scientific">Cytospora chrysosperma</name>
    <name type="common">Cytospora canker fungus</name>
    <name type="synonym">Sphaeria chrysosperma</name>
    <dbReference type="NCBI Taxonomy" id="252740"/>
    <lineage>
        <taxon>Eukaryota</taxon>
        <taxon>Fungi</taxon>
        <taxon>Dikarya</taxon>
        <taxon>Ascomycota</taxon>
        <taxon>Pezizomycotina</taxon>
        <taxon>Sordariomycetes</taxon>
        <taxon>Sordariomycetidae</taxon>
        <taxon>Diaporthales</taxon>
        <taxon>Cytosporaceae</taxon>
        <taxon>Cytospora</taxon>
    </lineage>
</organism>
<evidence type="ECO:0000259" key="4">
    <source>
        <dbReference type="Pfam" id="PF07687"/>
    </source>
</evidence>
<dbReference type="EMBL" id="LJZO01000001">
    <property type="protein sequence ID" value="ROW05154.1"/>
    <property type="molecule type" value="Genomic_DNA"/>
</dbReference>
<dbReference type="Gene3D" id="3.40.50.1820">
    <property type="entry name" value="alpha/beta hydrolase"/>
    <property type="match status" value="1"/>
</dbReference>
<dbReference type="Pfam" id="PF07859">
    <property type="entry name" value="Abhydrolase_3"/>
    <property type="match status" value="1"/>
</dbReference>
<dbReference type="AlphaFoldDB" id="A0A423WPD7"/>
<comment type="caution">
    <text evidence="6">The sequence shown here is derived from an EMBL/GenBank/DDBJ whole genome shotgun (WGS) entry which is preliminary data.</text>
</comment>
<feature type="active site" evidence="2">
    <location>
        <position position="438"/>
    </location>
</feature>
<dbReference type="OrthoDB" id="4676at2759"/>
<dbReference type="STRING" id="252740.A0A423WPD7"/>
<dbReference type="SUPFAM" id="SSF53474">
    <property type="entry name" value="alpha/beta-Hydrolases"/>
    <property type="match status" value="1"/>
</dbReference>
<name>A0A423WPD7_CYTCH</name>
<evidence type="ECO:0000313" key="7">
    <source>
        <dbReference type="Proteomes" id="UP000284375"/>
    </source>
</evidence>
<sequence>MMRLLLKYDLIDIYLVCIDNSLPASRCDMGVGPADNLEQQTAGGDQIGPTETGMSRLALSDTDKQARDWFVETTKALGCDVVVDEMGNTFAVRPGRRSDVAPIYAGSHLDTQPAAGRYDGILGVLAGVEMLKMLKDHQVQTEYPIGVVNWTNEEGARFPISMVSSGVWAEDIPVARAHSLQEVGGGTATMGSELRRIGYLGSVPASYRSTPMSAHFELHIEQGPILEAEKQKIGVVQGVQAYKWFSIEVEGRASHTGTTPFSARADALLLAAKLITHSNRVATKHAALASTGILTLSPGSVNTVPGQVRFSLDVRAAADEIVETVEAELKRDFAILAEGGSVDDAPSPQGSQQLLSLSVTWTTDFESPAVLFHEDCIESVRAAAKSVLGDDRLYRDMTSGHGGLNPFPAALQDALSSYLFLLNTLHIPPHQIIFAGDSAGATLATSLLRYLHEFGSLINTNTPRCAVLLSPWVEPFLYDASDNPHRGTDFIPITFGLWGAHAYAGDRSSPRTDPYVTSLGNPFPTPVPLFVNAGTAELSFELITQWVEEMRGVEGNVVELHNEEDAVHDTFVAGDLLGFEESAWDVAAKVAEFVHKF</sequence>
<dbReference type="Proteomes" id="UP000284375">
    <property type="component" value="Unassembled WGS sequence"/>
</dbReference>
<feature type="region of interest" description="Disordered" evidence="3">
    <location>
        <begin position="33"/>
        <end position="53"/>
    </location>
</feature>
<dbReference type="NCBIfam" id="TIGR01879">
    <property type="entry name" value="hydantase"/>
    <property type="match status" value="1"/>
</dbReference>
<dbReference type="CDD" id="cd03884">
    <property type="entry name" value="M20_bAS"/>
    <property type="match status" value="1"/>
</dbReference>
<dbReference type="PANTHER" id="PTHR32494">
    <property type="entry name" value="ALLANTOATE DEIMINASE-RELATED"/>
    <property type="match status" value="1"/>
</dbReference>
<evidence type="ECO:0008006" key="8">
    <source>
        <dbReference type="Google" id="ProtNLM"/>
    </source>
</evidence>
<dbReference type="InterPro" id="IPR013094">
    <property type="entry name" value="AB_hydrolase_3"/>
</dbReference>
<evidence type="ECO:0000256" key="3">
    <source>
        <dbReference type="SAM" id="MobiDB-lite"/>
    </source>
</evidence>
<accession>A0A423WPD7</accession>
<dbReference type="Gene3D" id="3.30.70.360">
    <property type="match status" value="1"/>
</dbReference>
<dbReference type="Pfam" id="PF07687">
    <property type="entry name" value="M20_dimer"/>
    <property type="match status" value="1"/>
</dbReference>
<dbReference type="SUPFAM" id="SSF55031">
    <property type="entry name" value="Bacterial exopeptidase dimerisation domain"/>
    <property type="match status" value="1"/>
</dbReference>
<dbReference type="GO" id="GO:0016813">
    <property type="term" value="F:hydrolase activity, acting on carbon-nitrogen (but not peptide) bonds, in linear amidines"/>
    <property type="evidence" value="ECO:0007669"/>
    <property type="project" value="InterPro"/>
</dbReference>
<dbReference type="Gene3D" id="3.40.630.10">
    <property type="entry name" value="Zn peptidases"/>
    <property type="match status" value="1"/>
</dbReference>
<evidence type="ECO:0000313" key="6">
    <source>
        <dbReference type="EMBL" id="ROW05154.1"/>
    </source>
</evidence>
<keyword evidence="1" id="KW-0378">Hydrolase</keyword>
<dbReference type="PROSITE" id="PS01174">
    <property type="entry name" value="LIPASE_GDXG_SER"/>
    <property type="match status" value="1"/>
</dbReference>
<evidence type="ECO:0000256" key="1">
    <source>
        <dbReference type="ARBA" id="ARBA00022801"/>
    </source>
</evidence>
<dbReference type="PANTHER" id="PTHR32494:SF5">
    <property type="entry name" value="ALLANTOATE AMIDOHYDROLASE"/>
    <property type="match status" value="1"/>
</dbReference>
<keyword evidence="7" id="KW-1185">Reference proteome</keyword>